<dbReference type="PATRIC" id="fig|1003181.4.peg.7128"/>
<evidence type="ECO:0000313" key="3">
    <source>
        <dbReference type="Proteomes" id="UP000076962"/>
    </source>
</evidence>
<reference evidence="2 3" key="1">
    <citation type="submission" date="2016-05" db="EMBL/GenBank/DDBJ databases">
        <title>Single-cell genome of chain-forming Candidatus Thiomargarita nelsonii and comparison to other large sulfur-oxidizing bacteria.</title>
        <authorList>
            <person name="Winkel M."/>
            <person name="Salman V."/>
            <person name="Woyke T."/>
            <person name="Schulz-Vogt H."/>
            <person name="Richter M."/>
            <person name="Flood B."/>
            <person name="Bailey J."/>
            <person name="Amann R."/>
            <person name="Mussmann M."/>
        </authorList>
    </citation>
    <scope>NUCLEOTIDE SEQUENCE [LARGE SCALE GENOMIC DNA]</scope>
    <source>
        <strain evidence="2 3">THI036</strain>
    </source>
</reference>
<feature type="domain" description="RiboL-PSP-HEPN" evidence="1">
    <location>
        <begin position="16"/>
        <end position="204"/>
    </location>
</feature>
<keyword evidence="3" id="KW-1185">Reference proteome</keyword>
<evidence type="ECO:0000259" key="1">
    <source>
        <dbReference type="Pfam" id="PF18735"/>
    </source>
</evidence>
<dbReference type="EMBL" id="LUTY01002982">
    <property type="protein sequence ID" value="OAD19018.1"/>
    <property type="molecule type" value="Genomic_DNA"/>
</dbReference>
<dbReference type="Proteomes" id="UP000076962">
    <property type="component" value="Unassembled WGS sequence"/>
</dbReference>
<dbReference type="Pfam" id="PF18735">
    <property type="entry name" value="HEPN_RiboL-PSP"/>
    <property type="match status" value="1"/>
</dbReference>
<proteinExistence type="predicted"/>
<name>A0A176RTF0_9GAMM</name>
<evidence type="ECO:0000313" key="2">
    <source>
        <dbReference type="EMBL" id="OAD19018.1"/>
    </source>
</evidence>
<dbReference type="AlphaFoldDB" id="A0A176RTF0"/>
<organism evidence="2 3">
    <name type="scientific">Candidatus Thiomargarita nelsonii</name>
    <dbReference type="NCBI Taxonomy" id="1003181"/>
    <lineage>
        <taxon>Bacteria</taxon>
        <taxon>Pseudomonadati</taxon>
        <taxon>Pseudomonadota</taxon>
        <taxon>Gammaproteobacteria</taxon>
        <taxon>Thiotrichales</taxon>
        <taxon>Thiotrichaceae</taxon>
        <taxon>Thiomargarita</taxon>
    </lineage>
</organism>
<dbReference type="InterPro" id="IPR041519">
    <property type="entry name" value="HEPN_RiboL-PSP"/>
</dbReference>
<accession>A0A176RTF0</accession>
<comment type="caution">
    <text evidence="2">The sequence shown here is derived from an EMBL/GenBank/DDBJ whole genome shotgun (WGS) entry which is preliminary data.</text>
</comment>
<gene>
    <name evidence="2" type="ORF">THIOM_005370</name>
</gene>
<protein>
    <recommendedName>
        <fullName evidence="1">RiboL-PSP-HEPN domain-containing protein</fullName>
    </recommendedName>
</protein>
<sequence length="215" mass="24748">MNKLRTISDIQNHLNDELGWRIQEIDNLKKLIPRVNSIQARSLLRAGIPILYAHWEGFVKSSSEAYLNFVAHQGLSYRELKTCFILFGLKTEIEQLVETNKITPNIQVANFFLDKLDKKAKIFYKGVINTQSNLSSLVFEEIASSIGINPDSYKFKYKLIDESLLKRRNQIAHGEYLDIDTQGYQNLSDEVVALIRNYKIDIENSIALESYKSSL</sequence>